<sequence>MTFVNRKTRLFMDRGDLKPERRRSESRLKTYPSAIDVRAWCDTVEDRRQHILELVTKEREKCLGKIIPLDVIIDSLMASKNADLKEMKDALAELYAFLDQCDLSDEDKKKLAILKSRLGKMASPDDSTQGYLATKQEMTLGPQLHDKLAQSSSGTDGLGSLRSYTVRSKGPARMVTKLKGIQPGTQVPVSGISSKTPGPATFKIEIKNGPPGSQTVQDDSGVDADCTPDGVCERRMVKREIGEASDLEGADLMDEVLKLQDELAARDALCEEQQSSIDALRNERDKLNNRIEDCLAELEGLRKLNNVADTGIPTSCKEEIEALEQEMQIMRSGNLSPEQEAEVIKKEVDVLKKYCMKLKAIEEDNERLKSERANLPDGDKMAPLDAEKIKELEAERDDMANKVEKLQKELLQYRDLPEDFEIYKNRSDMLDNALAERDQMQFKIEKMKEMEKELEELKAKADRADELEKTLKYYSKTDKTSDFEMKRTQSKCLCLEKELQNSKCEKDAMCKRIELMKNELDSLRCKATEAEMLRLERDRLQIKLNELSHVQVHNENLMLKCKCLESAVMERDAYKQKYEEVLGMECQCEMMREQVDASNKLRREKDALANQVMDLQACIIDQEDEIKRMIAQIDNLMRNKDETQGRMKDALANMRAEVEKKDQLIAASEEKLAAVQAQLKSSIQGVSCETTCYKTRIDEMERELCGARCKIRKLERELKEKEETMKAAKQMNKCEYESVGKMRRKLETAEAENKQLQEIVNKMVSWTGDEHSQKMLKQSNCAVRRVIEELGKQYKEWDHMRHTKGPKCKKPKCACVHPSDQSDSELNDDKLNEELRDIQREKNKLESFVKQIQTGDGPQECERVKAENQRLQEQLREEVCKRIALEEKLNKI</sequence>
<dbReference type="Proteomes" id="UP001153737">
    <property type="component" value="Chromosome 7"/>
</dbReference>
<feature type="coiled-coil region" evidence="1">
    <location>
        <begin position="591"/>
        <end position="762"/>
    </location>
</feature>
<dbReference type="OrthoDB" id="10255522at2759"/>
<name>A0A9P0DNS9_PHACE</name>
<reference evidence="2" key="2">
    <citation type="submission" date="2022-10" db="EMBL/GenBank/DDBJ databases">
        <authorList>
            <consortium name="ENA_rothamsted_submissions"/>
            <consortium name="culmorum"/>
            <person name="King R."/>
        </authorList>
    </citation>
    <scope>NUCLEOTIDE SEQUENCE</scope>
</reference>
<feature type="coiled-coil region" evidence="1">
    <location>
        <begin position="828"/>
        <end position="888"/>
    </location>
</feature>
<proteinExistence type="predicted"/>
<gene>
    <name evidence="2" type="ORF">PHAECO_LOCUS11310</name>
</gene>
<evidence type="ECO:0000313" key="2">
    <source>
        <dbReference type="EMBL" id="CAH1175728.1"/>
    </source>
</evidence>
<reference evidence="2" key="1">
    <citation type="submission" date="2022-01" db="EMBL/GenBank/DDBJ databases">
        <authorList>
            <person name="King R."/>
        </authorList>
    </citation>
    <scope>NUCLEOTIDE SEQUENCE</scope>
</reference>
<dbReference type="AlphaFoldDB" id="A0A9P0DNS9"/>
<protein>
    <submittedName>
        <fullName evidence="2">Uncharacterized protein</fullName>
    </submittedName>
</protein>
<evidence type="ECO:0000313" key="3">
    <source>
        <dbReference type="Proteomes" id="UP001153737"/>
    </source>
</evidence>
<feature type="coiled-coil region" evidence="1">
    <location>
        <begin position="351"/>
        <end position="550"/>
    </location>
</feature>
<organism evidence="2 3">
    <name type="scientific">Phaedon cochleariae</name>
    <name type="common">Mustard beetle</name>
    <dbReference type="NCBI Taxonomy" id="80249"/>
    <lineage>
        <taxon>Eukaryota</taxon>
        <taxon>Metazoa</taxon>
        <taxon>Ecdysozoa</taxon>
        <taxon>Arthropoda</taxon>
        <taxon>Hexapoda</taxon>
        <taxon>Insecta</taxon>
        <taxon>Pterygota</taxon>
        <taxon>Neoptera</taxon>
        <taxon>Endopterygota</taxon>
        <taxon>Coleoptera</taxon>
        <taxon>Polyphaga</taxon>
        <taxon>Cucujiformia</taxon>
        <taxon>Chrysomeloidea</taxon>
        <taxon>Chrysomelidae</taxon>
        <taxon>Chrysomelinae</taxon>
        <taxon>Chrysomelini</taxon>
        <taxon>Phaedon</taxon>
    </lineage>
</organism>
<evidence type="ECO:0000256" key="1">
    <source>
        <dbReference type="SAM" id="Coils"/>
    </source>
</evidence>
<dbReference type="EMBL" id="OU896713">
    <property type="protein sequence ID" value="CAH1175728.1"/>
    <property type="molecule type" value="Genomic_DNA"/>
</dbReference>
<keyword evidence="3" id="KW-1185">Reference proteome</keyword>
<keyword evidence="1" id="KW-0175">Coiled coil</keyword>
<feature type="coiled-coil region" evidence="1">
    <location>
        <begin position="270"/>
        <end position="304"/>
    </location>
</feature>
<accession>A0A9P0DNS9</accession>